<reference evidence="14" key="1">
    <citation type="journal article" date="2012" name="G3 (Bethesda)">
        <title>Pichia sorbitophila, an interspecies yeast hybrid reveals early steps of genome resolution following polyploidization.</title>
        <authorList>
            <person name="Leh Louis V."/>
            <person name="Despons L."/>
            <person name="Friedrich A."/>
            <person name="Martin T."/>
            <person name="Durrens P."/>
            <person name="Casaregola S."/>
            <person name="Neuveglise C."/>
            <person name="Fairhead C."/>
            <person name="Marck C."/>
            <person name="Cruz J.A."/>
            <person name="Straub M.L."/>
            <person name="Kugler V."/>
            <person name="Sacerdot C."/>
            <person name="Uzunov Z."/>
            <person name="Thierry A."/>
            <person name="Weiss S."/>
            <person name="Bleykasten C."/>
            <person name="De Montigny J."/>
            <person name="Jacques N."/>
            <person name="Jung P."/>
            <person name="Lemaire M."/>
            <person name="Mallet S."/>
            <person name="Morel G."/>
            <person name="Richard G.F."/>
            <person name="Sarkar A."/>
            <person name="Savel G."/>
            <person name="Schacherer J."/>
            <person name="Seret M.L."/>
            <person name="Talla E."/>
            <person name="Samson G."/>
            <person name="Jubin C."/>
            <person name="Poulain J."/>
            <person name="Vacherie B."/>
            <person name="Barbe V."/>
            <person name="Pelletier E."/>
            <person name="Sherman D.J."/>
            <person name="Westhof E."/>
            <person name="Weissenbach J."/>
            <person name="Baret P.V."/>
            <person name="Wincker P."/>
            <person name="Gaillardin C."/>
            <person name="Dujon B."/>
            <person name="Souciet J.L."/>
        </authorList>
    </citation>
    <scope>NUCLEOTIDE SEQUENCE [LARGE SCALE GENOMIC DNA]</scope>
    <source>
        <strain evidence="14">CBS 270.75 / DBVPG 7215 / KCTC 17166 / NRRL Y-17582</strain>
    </source>
</reference>
<evidence type="ECO:0000256" key="7">
    <source>
        <dbReference type="PROSITE-ProRule" id="PRU10099"/>
    </source>
</evidence>
<dbReference type="GO" id="GO:0006530">
    <property type="term" value="P:L-asparagine catabolic process"/>
    <property type="evidence" value="ECO:0007669"/>
    <property type="project" value="EnsemblFungi"/>
</dbReference>
<dbReference type="PROSITE" id="PS00144">
    <property type="entry name" value="ASN_GLN_ASE_1"/>
    <property type="match status" value="1"/>
</dbReference>
<evidence type="ECO:0000256" key="8">
    <source>
        <dbReference type="PROSITE-ProRule" id="PRU10100"/>
    </source>
</evidence>
<dbReference type="HOGENOM" id="CLU_019134_1_1_1"/>
<dbReference type="InterPro" id="IPR027475">
    <property type="entry name" value="Asparaginase/glutaminase_AS2"/>
</dbReference>
<feature type="binding site" evidence="6">
    <location>
        <begin position="210"/>
        <end position="211"/>
    </location>
    <ligand>
        <name>substrate</name>
    </ligand>
</feature>
<evidence type="ECO:0000313" key="13">
    <source>
        <dbReference type="EMBL" id="AET41462.1"/>
    </source>
</evidence>
<evidence type="ECO:0000259" key="12">
    <source>
        <dbReference type="Pfam" id="PF17763"/>
    </source>
</evidence>
<dbReference type="Pfam" id="PF17763">
    <property type="entry name" value="Asparaginase_C"/>
    <property type="match status" value="1"/>
</dbReference>
<evidence type="ECO:0000256" key="10">
    <source>
        <dbReference type="SAM" id="MobiDB-lite"/>
    </source>
</evidence>
<dbReference type="Gene3D" id="3.40.50.40">
    <property type="match status" value="1"/>
</dbReference>
<sequence>MTLTSEFFNAISNVIHLKILKYTSEQVKSSTVRVTFSKGQNNLTEATNIHKCSIRGLIYCWIMPNSDLEIKTINPELSSSQFIIQPHTDDPMDNLRTTSLTKSNSANSSESSNTQPIKSKCLPKIKILGTGGTIASKGVFGYQTAGYHIDLTIQDLLAAIPDISNVCQIEYEQLCNVDSKEIDEVAMLKIYRAISDSLQRFNGIVITHGTDTLSETAFFVESTIDCGNVPIVFVGSMRPSTSVSADGPMNLYQAICIAANAESRQRGVLVSLNDQISAGYYITKTNANTLDSFNVRQGYLGNFVNNEIHFYYPPVKPLGCCKFKLCIKPDQLSLNLAPVVILYAHQSFSPNLIKSVVSDYKGIVIATMGSGSLPDSVNKVCYDLGIPVVYSKRSMDGMVPVASLPSPPSDPNSHLIASGYLNPEKSRILLQLCLTENYTLKHIRKVFQGVYGG</sequence>
<evidence type="ECO:0000256" key="4">
    <source>
        <dbReference type="ARBA" id="ARBA00049366"/>
    </source>
</evidence>
<dbReference type="EMBL" id="CP002504">
    <property type="protein sequence ID" value="AET41462.1"/>
    <property type="molecule type" value="Genomic_DNA"/>
</dbReference>
<gene>
    <name evidence="13" type="ordered locus">Ecym_8176</name>
</gene>
<dbReference type="PANTHER" id="PTHR11707:SF28">
    <property type="entry name" value="60 KDA LYSOPHOSPHOLIPASE"/>
    <property type="match status" value="1"/>
</dbReference>
<evidence type="ECO:0000256" key="6">
    <source>
        <dbReference type="PIRSR" id="PIRSR001220-2"/>
    </source>
</evidence>
<feature type="domain" description="L-asparaginase N-terminal" evidence="11">
    <location>
        <begin position="124"/>
        <end position="315"/>
    </location>
</feature>
<feature type="region of interest" description="Disordered" evidence="10">
    <location>
        <begin position="88"/>
        <end position="116"/>
    </location>
</feature>
<dbReference type="OMA" id="RYYMQPL"/>
<proteinExistence type="inferred from homology"/>
<dbReference type="NCBIfam" id="TIGR00520">
    <property type="entry name" value="asnASE_II"/>
    <property type="match status" value="1"/>
</dbReference>
<dbReference type="Gene3D" id="3.40.50.1170">
    <property type="entry name" value="L-asparaginase, N-terminal domain"/>
    <property type="match status" value="1"/>
</dbReference>
<dbReference type="InterPro" id="IPR036152">
    <property type="entry name" value="Asp/glu_Ase-like_sf"/>
</dbReference>
<dbReference type="InterPro" id="IPR027473">
    <property type="entry name" value="L-asparaginase_C"/>
</dbReference>
<dbReference type="FunFam" id="3.40.50.40:FF:000006">
    <property type="entry name" value="L-asparaginase I"/>
    <property type="match status" value="1"/>
</dbReference>
<comment type="catalytic activity">
    <reaction evidence="4">
        <text>L-asparagine + H2O = L-aspartate + NH4(+)</text>
        <dbReference type="Rhea" id="RHEA:21016"/>
        <dbReference type="ChEBI" id="CHEBI:15377"/>
        <dbReference type="ChEBI" id="CHEBI:28938"/>
        <dbReference type="ChEBI" id="CHEBI:29991"/>
        <dbReference type="ChEBI" id="CHEBI:58048"/>
        <dbReference type="EC" id="3.5.1.1"/>
    </reaction>
</comment>
<dbReference type="InterPro" id="IPR040919">
    <property type="entry name" value="Asparaginase_C"/>
</dbReference>
<dbReference type="GO" id="GO:0004067">
    <property type="term" value="F:asparaginase activity"/>
    <property type="evidence" value="ECO:0007669"/>
    <property type="project" value="UniProtKB-UniRule"/>
</dbReference>
<dbReference type="PANTHER" id="PTHR11707">
    <property type="entry name" value="L-ASPARAGINASE"/>
    <property type="match status" value="1"/>
</dbReference>
<comment type="similarity">
    <text evidence="1 9">Belongs to the asparaginase 1 family.</text>
</comment>
<dbReference type="InterPro" id="IPR037152">
    <property type="entry name" value="L-asparaginase_N_sf"/>
</dbReference>
<dbReference type="InParanoid" id="G8JX88"/>
<dbReference type="FunCoup" id="G8JX88">
    <property type="interactions" value="65"/>
</dbReference>
<dbReference type="PROSITE" id="PS51732">
    <property type="entry name" value="ASN_GLN_ASE_3"/>
    <property type="match status" value="1"/>
</dbReference>
<dbReference type="eggNOG" id="KOG0503">
    <property type="taxonomic scope" value="Eukaryota"/>
</dbReference>
<organism evidence="13 14">
    <name type="scientific">Eremothecium cymbalariae (strain CBS 270.75 / DBVPG 7215 / KCTC 17166 / NRRL Y-17582)</name>
    <name type="common">Yeast</name>
    <dbReference type="NCBI Taxonomy" id="931890"/>
    <lineage>
        <taxon>Eukaryota</taxon>
        <taxon>Fungi</taxon>
        <taxon>Dikarya</taxon>
        <taxon>Ascomycota</taxon>
        <taxon>Saccharomycotina</taxon>
        <taxon>Saccharomycetes</taxon>
        <taxon>Saccharomycetales</taxon>
        <taxon>Saccharomycetaceae</taxon>
        <taxon>Eremothecium</taxon>
    </lineage>
</organism>
<name>G8JX88_ERECY</name>
<evidence type="ECO:0000256" key="1">
    <source>
        <dbReference type="ARBA" id="ARBA00010518"/>
    </source>
</evidence>
<dbReference type="KEGG" id="erc:Ecym_8176"/>
<evidence type="ECO:0000313" key="14">
    <source>
        <dbReference type="Proteomes" id="UP000006790"/>
    </source>
</evidence>
<evidence type="ECO:0000256" key="3">
    <source>
        <dbReference type="ARBA" id="ARBA00022801"/>
    </source>
</evidence>
<dbReference type="Pfam" id="PF00710">
    <property type="entry name" value="Asparaginase"/>
    <property type="match status" value="1"/>
</dbReference>
<dbReference type="EC" id="3.5.1.1" evidence="2"/>
<protein>
    <recommendedName>
        <fullName evidence="2">asparaginase</fullName>
        <ecNumber evidence="2">3.5.1.1</ecNumber>
    </recommendedName>
</protein>
<keyword evidence="14" id="KW-1185">Reference proteome</keyword>
<evidence type="ECO:0000256" key="9">
    <source>
        <dbReference type="RuleBase" id="RU004456"/>
    </source>
</evidence>
<accession>G8JX88</accession>
<dbReference type="SUPFAM" id="SSF53774">
    <property type="entry name" value="Glutaminase/Asparaginase"/>
    <property type="match status" value="1"/>
</dbReference>
<dbReference type="PROSITE" id="PS00917">
    <property type="entry name" value="ASN_GLN_ASE_2"/>
    <property type="match status" value="1"/>
</dbReference>
<dbReference type="CDD" id="cd08964">
    <property type="entry name" value="L-asparaginase_II"/>
    <property type="match status" value="1"/>
</dbReference>
<dbReference type="InterPro" id="IPR004550">
    <property type="entry name" value="AsnASE_II"/>
</dbReference>
<dbReference type="STRING" id="931890.G8JX88"/>
<evidence type="ECO:0000256" key="5">
    <source>
        <dbReference type="PIRSR" id="PIRSR001220-1"/>
    </source>
</evidence>
<dbReference type="PIRSF" id="PIRSF001220">
    <property type="entry name" value="L-ASNase_gatD"/>
    <property type="match status" value="1"/>
</dbReference>
<dbReference type="InterPro" id="IPR020827">
    <property type="entry name" value="Asparaginase/glutaminase_AS1"/>
</dbReference>
<keyword evidence="3" id="KW-0378">Hydrolase</keyword>
<dbReference type="AlphaFoldDB" id="G8JX88"/>
<dbReference type="InterPro" id="IPR027474">
    <property type="entry name" value="L-asparaginase_N"/>
</dbReference>
<dbReference type="PRINTS" id="PR00139">
    <property type="entry name" value="ASNGLNASE"/>
</dbReference>
<dbReference type="Proteomes" id="UP000006790">
    <property type="component" value="Chromosome 8"/>
</dbReference>
<dbReference type="PIRSF" id="PIRSF500176">
    <property type="entry name" value="L_ASNase"/>
    <property type="match status" value="1"/>
</dbReference>
<evidence type="ECO:0000259" key="11">
    <source>
        <dbReference type="Pfam" id="PF00710"/>
    </source>
</evidence>
<feature type="active site" evidence="7">
    <location>
        <position position="133"/>
    </location>
</feature>
<dbReference type="OrthoDB" id="542841at2759"/>
<evidence type="ECO:0000256" key="2">
    <source>
        <dbReference type="ARBA" id="ARBA00012920"/>
    </source>
</evidence>
<feature type="binding site" evidence="6">
    <location>
        <position position="179"/>
    </location>
    <ligand>
        <name>substrate</name>
    </ligand>
</feature>
<dbReference type="InterPro" id="IPR006034">
    <property type="entry name" value="Asparaginase/glutaminase-like"/>
</dbReference>
<feature type="compositionally biased region" description="Low complexity" evidence="10">
    <location>
        <begin position="97"/>
        <end position="114"/>
    </location>
</feature>
<dbReference type="GeneID" id="11469904"/>
<feature type="active site" description="O-isoaspartyl threonine intermediate" evidence="5">
    <location>
        <position position="133"/>
    </location>
</feature>
<feature type="active site" evidence="8">
    <location>
        <position position="210"/>
    </location>
</feature>
<dbReference type="SMART" id="SM00870">
    <property type="entry name" value="Asparaginase"/>
    <property type="match status" value="1"/>
</dbReference>
<dbReference type="RefSeq" id="XP_003648279.1">
    <property type="nucleotide sequence ID" value="XM_003648231.1"/>
</dbReference>
<feature type="domain" description="Asparaginase/glutaminase C-terminal" evidence="12">
    <location>
        <begin position="339"/>
        <end position="447"/>
    </location>
</feature>
<dbReference type="FunFam" id="3.40.50.1170:FF:000001">
    <property type="entry name" value="L-asparaginase 2"/>
    <property type="match status" value="1"/>
</dbReference>